<accession>A0A1G2E3F5</accession>
<keyword evidence="2 3" id="KW-0143">Chaperone</keyword>
<dbReference type="CDD" id="cd00446">
    <property type="entry name" value="GrpE"/>
    <property type="match status" value="1"/>
</dbReference>
<feature type="compositionally biased region" description="Basic and acidic residues" evidence="5">
    <location>
        <begin position="1"/>
        <end position="30"/>
    </location>
</feature>
<dbReference type="GO" id="GO:0005737">
    <property type="term" value="C:cytoplasm"/>
    <property type="evidence" value="ECO:0007669"/>
    <property type="project" value="UniProtKB-SubCell"/>
</dbReference>
<comment type="subcellular location">
    <subcellularLocation>
        <location evidence="3">Cytoplasm</location>
    </subcellularLocation>
</comment>
<comment type="function">
    <text evidence="3">Participates actively in the response to hyperosmotic and heat shock by preventing the aggregation of stress-denatured proteins, in association with DnaK and GrpE. It is the nucleotide exchange factor for DnaK and may function as a thermosensor. Unfolded proteins bind initially to DnaJ; upon interaction with the DnaJ-bound protein, DnaK hydrolyzes its bound ATP, resulting in the formation of a stable complex. GrpE releases ADP from DnaK; ATP binding to DnaK triggers the release of the substrate protein, thus completing the reaction cycle. Several rounds of ATP-dependent interactions between DnaJ, DnaK and GrpE are required for fully efficient folding.</text>
</comment>
<proteinExistence type="inferred from homology"/>
<dbReference type="GO" id="GO:0006457">
    <property type="term" value="P:protein folding"/>
    <property type="evidence" value="ECO:0007669"/>
    <property type="project" value="InterPro"/>
</dbReference>
<evidence type="ECO:0000313" key="7">
    <source>
        <dbReference type="Proteomes" id="UP000177360"/>
    </source>
</evidence>
<dbReference type="PANTHER" id="PTHR21237:SF23">
    <property type="entry name" value="GRPE PROTEIN HOMOLOG, MITOCHONDRIAL"/>
    <property type="match status" value="1"/>
</dbReference>
<evidence type="ECO:0000256" key="4">
    <source>
        <dbReference type="RuleBase" id="RU004478"/>
    </source>
</evidence>
<dbReference type="PRINTS" id="PR00773">
    <property type="entry name" value="GRPEPROTEIN"/>
</dbReference>
<evidence type="ECO:0000256" key="5">
    <source>
        <dbReference type="SAM" id="MobiDB-lite"/>
    </source>
</evidence>
<dbReference type="EMBL" id="MHLZ01000025">
    <property type="protein sequence ID" value="OGZ19678.1"/>
    <property type="molecule type" value="Genomic_DNA"/>
</dbReference>
<protein>
    <recommendedName>
        <fullName evidence="3">Protein GrpE</fullName>
    </recommendedName>
    <alternativeName>
        <fullName evidence="3">HSP-70 cofactor</fullName>
    </alternativeName>
</protein>
<feature type="region of interest" description="Disordered" evidence="5">
    <location>
        <begin position="1"/>
        <end position="44"/>
    </location>
</feature>
<dbReference type="Proteomes" id="UP000177360">
    <property type="component" value="Unassembled WGS sequence"/>
</dbReference>
<dbReference type="GO" id="GO:0051087">
    <property type="term" value="F:protein-folding chaperone binding"/>
    <property type="evidence" value="ECO:0007669"/>
    <property type="project" value="InterPro"/>
</dbReference>
<dbReference type="Pfam" id="PF01025">
    <property type="entry name" value="GrpE"/>
    <property type="match status" value="1"/>
</dbReference>
<dbReference type="InterPro" id="IPR009012">
    <property type="entry name" value="GrpE_head"/>
</dbReference>
<gene>
    <name evidence="3" type="primary">grpE</name>
    <name evidence="6" type="ORF">A2626_03025</name>
</gene>
<evidence type="ECO:0000256" key="2">
    <source>
        <dbReference type="ARBA" id="ARBA00023186"/>
    </source>
</evidence>
<organism evidence="6 7">
    <name type="scientific">Candidatus Nealsonbacteria bacterium RIFCSPHIGHO2_01_FULL_38_55</name>
    <dbReference type="NCBI Taxonomy" id="1801664"/>
    <lineage>
        <taxon>Bacteria</taxon>
        <taxon>Candidatus Nealsoniibacteriota</taxon>
    </lineage>
</organism>
<dbReference type="PANTHER" id="PTHR21237">
    <property type="entry name" value="GRPE PROTEIN"/>
    <property type="match status" value="1"/>
</dbReference>
<dbReference type="GO" id="GO:0000774">
    <property type="term" value="F:adenyl-nucleotide exchange factor activity"/>
    <property type="evidence" value="ECO:0007669"/>
    <property type="project" value="InterPro"/>
</dbReference>
<dbReference type="InterPro" id="IPR013805">
    <property type="entry name" value="GrpE_CC"/>
</dbReference>
<comment type="similarity">
    <text evidence="1 3 4">Belongs to the GrpE family.</text>
</comment>
<reference evidence="6 7" key="1">
    <citation type="journal article" date="2016" name="Nat. Commun.">
        <title>Thousands of microbial genomes shed light on interconnected biogeochemical processes in an aquifer system.</title>
        <authorList>
            <person name="Anantharaman K."/>
            <person name="Brown C.T."/>
            <person name="Hug L.A."/>
            <person name="Sharon I."/>
            <person name="Castelle C.J."/>
            <person name="Probst A.J."/>
            <person name="Thomas B.C."/>
            <person name="Singh A."/>
            <person name="Wilkins M.J."/>
            <person name="Karaoz U."/>
            <person name="Brodie E.L."/>
            <person name="Williams K.H."/>
            <person name="Hubbard S.S."/>
            <person name="Banfield J.F."/>
        </authorList>
    </citation>
    <scope>NUCLEOTIDE SEQUENCE [LARGE SCALE GENOMIC DNA]</scope>
</reference>
<dbReference type="SUPFAM" id="SSF58014">
    <property type="entry name" value="Coiled-coil domain of nucleotide exchange factor GrpE"/>
    <property type="match status" value="1"/>
</dbReference>
<dbReference type="SUPFAM" id="SSF51064">
    <property type="entry name" value="Head domain of nucleotide exchange factor GrpE"/>
    <property type="match status" value="1"/>
</dbReference>
<dbReference type="GO" id="GO:0051082">
    <property type="term" value="F:unfolded protein binding"/>
    <property type="evidence" value="ECO:0007669"/>
    <property type="project" value="TreeGrafter"/>
</dbReference>
<dbReference type="GO" id="GO:0042803">
    <property type="term" value="F:protein homodimerization activity"/>
    <property type="evidence" value="ECO:0007669"/>
    <property type="project" value="InterPro"/>
</dbReference>
<keyword evidence="3" id="KW-0346">Stress response</keyword>
<dbReference type="AlphaFoldDB" id="A0A1G2E3F5"/>
<comment type="caution">
    <text evidence="6">The sequence shown here is derived from an EMBL/GenBank/DDBJ whole genome shotgun (WGS) entry which is preliminary data.</text>
</comment>
<evidence type="ECO:0000313" key="6">
    <source>
        <dbReference type="EMBL" id="OGZ19678.1"/>
    </source>
</evidence>
<sequence>MNGQKEKQKQSEEKELKKEGEEIKEEKRGNLETIGESEGTKKKLSECLCKREEYLDGWKRERAGFLNYKKEELERLGGLMKYANEGLILKFLPILDNFHIAEKEIQEELRKDKCVEGLLSIKSQIMDFLKKQGVEEIKSIGEKFDPNFMEAVGEIETKEKENGVVAEEVKKGYLFQGKIIRPVKVKVAK</sequence>
<evidence type="ECO:0000256" key="1">
    <source>
        <dbReference type="ARBA" id="ARBA00009054"/>
    </source>
</evidence>
<comment type="subunit">
    <text evidence="3">Homodimer.</text>
</comment>
<name>A0A1G2E3F5_9BACT</name>
<dbReference type="InterPro" id="IPR000740">
    <property type="entry name" value="GrpE"/>
</dbReference>
<dbReference type="Gene3D" id="2.30.22.10">
    <property type="entry name" value="Head domain of nucleotide exchange factor GrpE"/>
    <property type="match status" value="1"/>
</dbReference>
<dbReference type="HAMAP" id="MF_01151">
    <property type="entry name" value="GrpE"/>
    <property type="match status" value="1"/>
</dbReference>
<dbReference type="Gene3D" id="3.90.20.20">
    <property type="match status" value="1"/>
</dbReference>
<evidence type="ECO:0000256" key="3">
    <source>
        <dbReference type="HAMAP-Rule" id="MF_01151"/>
    </source>
</evidence>
<keyword evidence="3" id="KW-0963">Cytoplasm</keyword>